<evidence type="ECO:0000313" key="2">
    <source>
        <dbReference type="EMBL" id="OAO17041.1"/>
    </source>
</evidence>
<organism evidence="2 3">
    <name type="scientific">Blastocystis sp. subtype 1 (strain ATCC 50177 / NandII)</name>
    <dbReference type="NCBI Taxonomy" id="478820"/>
    <lineage>
        <taxon>Eukaryota</taxon>
        <taxon>Sar</taxon>
        <taxon>Stramenopiles</taxon>
        <taxon>Bigyra</taxon>
        <taxon>Opalozoa</taxon>
        <taxon>Opalinata</taxon>
        <taxon>Blastocystidae</taxon>
        <taxon>Blastocystis</taxon>
    </lineage>
</organism>
<accession>A0A196SL76</accession>
<proteinExistence type="predicted"/>
<evidence type="ECO:0000256" key="1">
    <source>
        <dbReference type="SAM" id="MobiDB-lite"/>
    </source>
</evidence>
<feature type="region of interest" description="Disordered" evidence="1">
    <location>
        <begin position="1"/>
        <end position="21"/>
    </location>
</feature>
<gene>
    <name evidence="2" type="ORF">AV274_1198</name>
</gene>
<protein>
    <submittedName>
        <fullName evidence="2">Uncharacterized protein</fullName>
    </submittedName>
</protein>
<dbReference type="EMBL" id="LXWW01000047">
    <property type="protein sequence ID" value="OAO17041.1"/>
    <property type="molecule type" value="Genomic_DNA"/>
</dbReference>
<keyword evidence="3" id="KW-1185">Reference proteome</keyword>
<comment type="caution">
    <text evidence="2">The sequence shown here is derived from an EMBL/GenBank/DDBJ whole genome shotgun (WGS) entry which is preliminary data.</text>
</comment>
<sequence>MQSFVDEASYTGNRTINMPEEDPNAYYYGKSVYTKKCSEMWSDDRMEQLSHSAGYLYGDQPSTQASGKEHQHYVLTDSSLRPIQPREEAVAKTPSPFSYYSYH</sequence>
<dbReference type="AlphaFoldDB" id="A0A196SL76"/>
<name>A0A196SL76_BLAHN</name>
<feature type="region of interest" description="Disordered" evidence="1">
    <location>
        <begin position="55"/>
        <end position="103"/>
    </location>
</feature>
<reference evidence="2 3" key="1">
    <citation type="submission" date="2016-05" db="EMBL/GenBank/DDBJ databases">
        <title>Nuclear genome of Blastocystis sp. subtype 1 NandII.</title>
        <authorList>
            <person name="Gentekaki E."/>
            <person name="Curtis B."/>
            <person name="Stairs C."/>
            <person name="Eme L."/>
            <person name="Herman E."/>
            <person name="Klimes V."/>
            <person name="Arias M.C."/>
            <person name="Elias M."/>
            <person name="Hilliou F."/>
            <person name="Klute M."/>
            <person name="Malik S.-B."/>
            <person name="Pightling A."/>
            <person name="Rachubinski R."/>
            <person name="Salas D."/>
            <person name="Schlacht A."/>
            <person name="Suga H."/>
            <person name="Archibald J."/>
            <person name="Ball S.G."/>
            <person name="Clark G."/>
            <person name="Dacks J."/>
            <person name="Van Der Giezen M."/>
            <person name="Tsaousis A."/>
            <person name="Roger A."/>
        </authorList>
    </citation>
    <scope>NUCLEOTIDE SEQUENCE [LARGE SCALE GENOMIC DNA]</scope>
    <source>
        <strain evidence="3">ATCC 50177 / NandII</strain>
    </source>
</reference>
<dbReference type="Proteomes" id="UP000078348">
    <property type="component" value="Unassembled WGS sequence"/>
</dbReference>
<evidence type="ECO:0000313" key="3">
    <source>
        <dbReference type="Proteomes" id="UP000078348"/>
    </source>
</evidence>